<organism evidence="3">
    <name type="scientific">Pyramimonas obovata</name>
    <dbReference type="NCBI Taxonomy" id="1411642"/>
    <lineage>
        <taxon>Eukaryota</taxon>
        <taxon>Viridiplantae</taxon>
        <taxon>Chlorophyta</taxon>
        <taxon>Pyramimonadophyceae</taxon>
        <taxon>Pyramimonadales</taxon>
        <taxon>Pyramimonadaceae</taxon>
        <taxon>Pyramimonas</taxon>
        <taxon>Pyramimonas incertae sedis</taxon>
    </lineage>
</organism>
<evidence type="ECO:0000256" key="1">
    <source>
        <dbReference type="SAM" id="Phobius"/>
    </source>
</evidence>
<proteinExistence type="predicted"/>
<keyword evidence="1" id="KW-0472">Membrane</keyword>
<dbReference type="SUPFAM" id="SSF50939">
    <property type="entry name" value="Sialidases"/>
    <property type="match status" value="1"/>
</dbReference>
<dbReference type="AlphaFoldDB" id="A0A7S0RU50"/>
<accession>A0A7S0RU50</accession>
<keyword evidence="1" id="KW-0812">Transmembrane</keyword>
<dbReference type="PANTHER" id="PTHR43752:SF2">
    <property type="entry name" value="BNR_ASP-BOX REPEAT FAMILY PROTEIN"/>
    <property type="match status" value="1"/>
</dbReference>
<dbReference type="Gene3D" id="2.120.10.10">
    <property type="match status" value="1"/>
</dbReference>
<dbReference type="Pfam" id="PF13088">
    <property type="entry name" value="BNR_2"/>
    <property type="match status" value="1"/>
</dbReference>
<dbReference type="CDD" id="cd15482">
    <property type="entry name" value="Sialidase_non-viral"/>
    <property type="match status" value="1"/>
</dbReference>
<keyword evidence="1" id="KW-1133">Transmembrane helix</keyword>
<dbReference type="InterPro" id="IPR011040">
    <property type="entry name" value="Sialidase"/>
</dbReference>
<name>A0A7S0RU50_9CHLO</name>
<dbReference type="EMBL" id="HBFA01035042">
    <property type="protein sequence ID" value="CAD8686120.1"/>
    <property type="molecule type" value="Transcribed_RNA"/>
</dbReference>
<feature type="transmembrane region" description="Helical" evidence="1">
    <location>
        <begin position="44"/>
        <end position="62"/>
    </location>
</feature>
<evidence type="ECO:0000313" key="3">
    <source>
        <dbReference type="EMBL" id="CAD8686120.1"/>
    </source>
</evidence>
<dbReference type="PANTHER" id="PTHR43752">
    <property type="entry name" value="BNR/ASP-BOX REPEAT FAMILY PROTEIN"/>
    <property type="match status" value="1"/>
</dbReference>
<dbReference type="InterPro" id="IPR036278">
    <property type="entry name" value="Sialidase_sf"/>
</dbReference>
<sequence>MSVDEEESKEHGRSLARRPFRVYVHTFLAFLKKRIAWVHRRRQWVLSALLCLLWVYIFYLRVPFDHSNIDYQWVTRTVHPIKPDTELTTPSGTGFHYVHMGMLEQLPNGSIAAVFQASFEHYEGSGDQSLFWSTSPDGKQWHPPSVLVKSEGLPLWSPVLHVEGGRLWAFFSVSKLVCKYLDRVRNVIRYSPGGDIMQMSSDDSGRTWSSPIAVHLYDDEISIPKVLANKMVVLSNGAWALPFWREPGKNCPVVRHGADPATLVNGSAGLLKSGDQGLTWSATGHIVTEGSWLIENSVVELPGYRLLQVFRSKLGVSFYSLSYDGGITWTAPGQTKLKNPNSKSHVMRIQSRNVGQAGEEEDFLEGKLTTDGPLVVAYNNSPKKRTPLVIAISHDEGRNWKTLANVETNVDEQFAYPTMLESRGRLYVIYAVMRTDPNLKLAALGMRVASFSLKGVK</sequence>
<protein>
    <recommendedName>
        <fullName evidence="2">Sialidase domain-containing protein</fullName>
    </recommendedName>
</protein>
<reference evidence="3" key="1">
    <citation type="submission" date="2021-01" db="EMBL/GenBank/DDBJ databases">
        <authorList>
            <person name="Corre E."/>
            <person name="Pelletier E."/>
            <person name="Niang G."/>
            <person name="Scheremetjew M."/>
            <person name="Finn R."/>
            <person name="Kale V."/>
            <person name="Holt S."/>
            <person name="Cochrane G."/>
            <person name="Meng A."/>
            <person name="Brown T."/>
            <person name="Cohen L."/>
        </authorList>
    </citation>
    <scope>NUCLEOTIDE SEQUENCE</scope>
    <source>
        <strain evidence="3">CCMP722</strain>
    </source>
</reference>
<feature type="domain" description="Sialidase" evidence="2">
    <location>
        <begin position="111"/>
        <end position="427"/>
    </location>
</feature>
<gene>
    <name evidence="3" type="ORF">POBO1169_LOCUS17558</name>
</gene>
<evidence type="ECO:0000259" key="2">
    <source>
        <dbReference type="Pfam" id="PF13088"/>
    </source>
</evidence>